<dbReference type="NCBIfam" id="TIGR03443">
    <property type="entry name" value="alpha_am_amid"/>
    <property type="match status" value="1"/>
</dbReference>
<gene>
    <name evidence="20" type="ORF">BDY21DRAFT_278178</name>
</gene>
<comment type="catalytic activity">
    <reaction evidence="16">
        <text>(S)-2-amino-6-oxohexanoate + NAD(+) + H2O = L-2-aminoadipate + NADH + 2 H(+)</text>
        <dbReference type="Rhea" id="RHEA:12308"/>
        <dbReference type="ChEBI" id="CHEBI:15377"/>
        <dbReference type="ChEBI" id="CHEBI:15378"/>
        <dbReference type="ChEBI" id="CHEBI:57540"/>
        <dbReference type="ChEBI" id="CHEBI:57945"/>
        <dbReference type="ChEBI" id="CHEBI:58321"/>
        <dbReference type="ChEBI" id="CHEBI:58672"/>
        <dbReference type="EC" id="1.2.1.31"/>
    </reaction>
</comment>
<dbReference type="SUPFAM" id="SSF47336">
    <property type="entry name" value="ACP-like"/>
    <property type="match status" value="1"/>
</dbReference>
<evidence type="ECO:0000256" key="7">
    <source>
        <dbReference type="ARBA" id="ARBA00022450"/>
    </source>
</evidence>
<dbReference type="FunFam" id="3.40.50.720:FF:000787">
    <property type="entry name" value="L-2-aminoadipate reductase"/>
    <property type="match status" value="1"/>
</dbReference>
<dbReference type="Pfam" id="PF00501">
    <property type="entry name" value="AMP-binding"/>
    <property type="match status" value="1"/>
</dbReference>
<evidence type="ECO:0000256" key="5">
    <source>
        <dbReference type="ARBA" id="ARBA00012913"/>
    </source>
</evidence>
<dbReference type="EMBL" id="MU001671">
    <property type="protein sequence ID" value="KAF2461478.1"/>
    <property type="molecule type" value="Genomic_DNA"/>
</dbReference>
<evidence type="ECO:0000256" key="1">
    <source>
        <dbReference type="ARBA" id="ARBA00001957"/>
    </source>
</evidence>
<evidence type="ECO:0000256" key="18">
    <source>
        <dbReference type="SAM" id="MobiDB-lite"/>
    </source>
</evidence>
<dbReference type="PANTHER" id="PTHR44845">
    <property type="entry name" value="CARRIER DOMAIN-CONTAINING PROTEIN"/>
    <property type="match status" value="1"/>
</dbReference>
<name>A0A6A6PC28_9PEZI</name>
<sequence length="1181" mass="131216">MTQSPDPTVDLDWSGYVGSIQWHFSEATKKHPDRTCVIETKSSEAPERRFTYRQIYEASNTLAHYLHDAGVTNGDVVMIWAHRSVDLVVSIMGALASAATISILDPAYPPTRQQIYLEVAQPCALVNIARATDEAGPLAPIVRKYIDEELQLKAEVPLLRIGDGGVLSGGEISGKDIFAQVRAKASSPPDALVGPDSNPTLSFTSGSEGRPKGVLGRHFSLTKYFGWMAERFKLSSESRFTLLSGIAHDPVQRDIFTPLFLGAQLLVPSKEDIQHEKLAEWMHEHKPTVTHLTPAMGQILVGGAAAKFPSLDRAFFVGDVLTTRDCRRLRELAVNANIVNMYGTTETQRAVSYYEIPSRAKDPDFLDKLKDTVPAGKGMKNVQLLVVNRQDRNKLCKVGEDGEIYVRAAGLAEGYKGDQALNDQKFLMNWFVDNGMWVEADQKSGKGEPWRKYYKGPRDRLYRTGDLGRYLESGDVECTGRADDQVKIRGFRIELNDIDSNLSQNPLIRDCKTLVRRDRNEEPTLVSYVVPELTEWPQWLKARGLEDVQDEGTDIGPTKVYFKRFRRMQTEVRDHLKGRLPSYAVPTTFIVLNKLPLNPNGKVDKPNLPFPDIAEQTEEASDEDLKRWESLTETERTVAMKWADLIRGLNAKTVAPQNDFFDLGGHSILAQQMLLNIRKEIGANISINMLYENPSLAGFSAQVDKQLRATNGLGGEDMGAKEKEAAYSQSLDDLLKQLPATYQTADPATIRASSKPTVFLTGATGFLGGYIIKDILERTSRTIRLIAHVRGAKDPKAALERLRRSLQGYGLWRDEWSTRLSCVVGDLSKPQLGIDHQIWQTLSQEVDVVIHNGATVHWVKRYQDMMASNVISTIDAMKLCNQGKPKLFAFVSSTSVLDNDHYVKLSAQHISTGQDALSEDDDMQGSRTGLGTGYGQTKWVSEQLVREAGKRGLRGSVIRPGYILGDSETGVCNTDDFLIRMLKGCIQLSARPRIINTVNSVPVNHVARVVAAAALNPLSSGVHVVHVTGHPRLRMNEYLSLLEFYGFKVPEVSYDVWKDELEKYVSAGGQEKDQEQHALMPLYHFCVNDLPATTRAPELDDRNAVQILKADAEHWTGIDESAGYGIGREDVGRFLRYLAETKFVSWPSGRGRPLPEVHLSAAQMQAIGAVGGRGGVSKGRE</sequence>
<dbReference type="EC" id="1.2.1.31" evidence="6"/>
<dbReference type="AlphaFoldDB" id="A0A6A6PC28"/>
<evidence type="ECO:0000256" key="6">
    <source>
        <dbReference type="ARBA" id="ARBA00013073"/>
    </source>
</evidence>
<comment type="pathway">
    <text evidence="3">Amino-acid biosynthesis; L-lysine biosynthesis via AAA pathway; L-lysine from L-alpha-aminoadipate (fungal route): step 1/3.</text>
</comment>
<dbReference type="SUPFAM" id="SSF56801">
    <property type="entry name" value="Acetyl-CoA synthetase-like"/>
    <property type="match status" value="1"/>
</dbReference>
<feature type="compositionally biased region" description="Polar residues" evidence="18">
    <location>
        <begin position="197"/>
        <end position="207"/>
    </location>
</feature>
<comment type="catalytic activity">
    <reaction evidence="15">
        <text>(S)-2-amino-6-oxohexanoate + AMP + diphosphate + NADP(+) = L-2-aminoadipate + ATP + NADPH + H(+)</text>
        <dbReference type="Rhea" id="RHEA:46936"/>
        <dbReference type="ChEBI" id="CHEBI:15378"/>
        <dbReference type="ChEBI" id="CHEBI:30616"/>
        <dbReference type="ChEBI" id="CHEBI:33019"/>
        <dbReference type="ChEBI" id="CHEBI:57783"/>
        <dbReference type="ChEBI" id="CHEBI:58321"/>
        <dbReference type="ChEBI" id="CHEBI:58349"/>
        <dbReference type="ChEBI" id="CHEBI:58672"/>
        <dbReference type="ChEBI" id="CHEBI:456215"/>
        <dbReference type="EC" id="1.2.1.95"/>
    </reaction>
</comment>
<dbReference type="OrthoDB" id="329835at2759"/>
<dbReference type="PIRSF" id="PIRSF001617">
    <property type="entry name" value="Alpha-AR"/>
    <property type="match status" value="1"/>
</dbReference>
<dbReference type="GO" id="GO:0019878">
    <property type="term" value="P:lysine biosynthetic process via aminoadipic acid"/>
    <property type="evidence" value="ECO:0007669"/>
    <property type="project" value="UniProtKB-UniPathway"/>
</dbReference>
<comment type="catalytic activity">
    <reaction evidence="17">
        <text>(S)-2-amino-6-oxohexanoate + NADP(+) + H2O = L-2-aminoadipate + NADPH + 2 H(+)</text>
        <dbReference type="Rhea" id="RHEA:12304"/>
        <dbReference type="ChEBI" id="CHEBI:15377"/>
        <dbReference type="ChEBI" id="CHEBI:15378"/>
        <dbReference type="ChEBI" id="CHEBI:57783"/>
        <dbReference type="ChEBI" id="CHEBI:58321"/>
        <dbReference type="ChEBI" id="CHEBI:58349"/>
        <dbReference type="ChEBI" id="CHEBI:58672"/>
        <dbReference type="EC" id="1.2.1.31"/>
    </reaction>
</comment>
<evidence type="ECO:0000256" key="15">
    <source>
        <dbReference type="ARBA" id="ARBA00048260"/>
    </source>
</evidence>
<reference evidence="20" key="1">
    <citation type="journal article" date="2020" name="Stud. Mycol.">
        <title>101 Dothideomycetes genomes: a test case for predicting lifestyles and emergence of pathogens.</title>
        <authorList>
            <person name="Haridas S."/>
            <person name="Albert R."/>
            <person name="Binder M."/>
            <person name="Bloem J."/>
            <person name="Labutti K."/>
            <person name="Salamov A."/>
            <person name="Andreopoulos B."/>
            <person name="Baker S."/>
            <person name="Barry K."/>
            <person name="Bills G."/>
            <person name="Bluhm B."/>
            <person name="Cannon C."/>
            <person name="Castanera R."/>
            <person name="Culley D."/>
            <person name="Daum C."/>
            <person name="Ezra D."/>
            <person name="Gonzalez J."/>
            <person name="Henrissat B."/>
            <person name="Kuo A."/>
            <person name="Liang C."/>
            <person name="Lipzen A."/>
            <person name="Lutzoni F."/>
            <person name="Magnuson J."/>
            <person name="Mondo S."/>
            <person name="Nolan M."/>
            <person name="Ohm R."/>
            <person name="Pangilinan J."/>
            <person name="Park H.-J."/>
            <person name="Ramirez L."/>
            <person name="Alfaro M."/>
            <person name="Sun H."/>
            <person name="Tritt A."/>
            <person name="Yoshinaga Y."/>
            <person name="Zwiers L.-H."/>
            <person name="Turgeon B."/>
            <person name="Goodwin S."/>
            <person name="Spatafora J."/>
            <person name="Crous P."/>
            <person name="Grigoriev I."/>
        </authorList>
    </citation>
    <scope>NUCLEOTIDE SEQUENCE</scope>
    <source>
        <strain evidence="20">ATCC 16933</strain>
    </source>
</reference>
<evidence type="ECO:0000256" key="3">
    <source>
        <dbReference type="ARBA" id="ARBA00004827"/>
    </source>
</evidence>
<accession>A0A6A6PC28</accession>
<dbReference type="InterPro" id="IPR036736">
    <property type="entry name" value="ACP-like_sf"/>
</dbReference>
<evidence type="ECO:0000256" key="11">
    <source>
        <dbReference type="ARBA" id="ARBA00023002"/>
    </source>
</evidence>
<dbReference type="InterPro" id="IPR045851">
    <property type="entry name" value="AMP-bd_C_sf"/>
</dbReference>
<comment type="function">
    <text evidence="2">Catalyzes the activation of alpha-aminoadipate by ATP-dependent adenylation and the reduction of activated alpha-aminoadipate by NADPH. The activated alpha-aminoadipate is bound to the phosphopantheinyl group of the enzyme itself before it is reduced to (S)-2-amino-6-oxohexanoate.</text>
</comment>
<keyword evidence="10" id="KW-0521">NADP</keyword>
<proteinExistence type="inferred from homology"/>
<dbReference type="Gene3D" id="3.40.50.12780">
    <property type="entry name" value="N-terminal domain of ligase-like"/>
    <property type="match status" value="1"/>
</dbReference>
<dbReference type="NCBIfam" id="TIGR01733">
    <property type="entry name" value="AA-adenyl-dom"/>
    <property type="match status" value="1"/>
</dbReference>
<protein>
    <recommendedName>
        <fullName evidence="14">Alpha-aminoadipate reductase</fullName>
        <ecNumber evidence="6">1.2.1.31</ecNumber>
        <ecNumber evidence="5">1.2.1.95</ecNumber>
    </recommendedName>
    <alternativeName>
        <fullName evidence="13">L-aminoadipate-semialdehyde dehydrogenase</fullName>
    </alternativeName>
</protein>
<evidence type="ECO:0000256" key="16">
    <source>
        <dbReference type="ARBA" id="ARBA00048414"/>
    </source>
</evidence>
<dbReference type="InterPro" id="IPR020845">
    <property type="entry name" value="AMP-binding_CS"/>
</dbReference>
<dbReference type="Proteomes" id="UP000799766">
    <property type="component" value="Unassembled WGS sequence"/>
</dbReference>
<dbReference type="Gene3D" id="3.40.50.720">
    <property type="entry name" value="NAD(P)-binding Rossmann-like Domain"/>
    <property type="match status" value="1"/>
</dbReference>
<dbReference type="Gene3D" id="3.30.300.30">
    <property type="match status" value="1"/>
</dbReference>
<dbReference type="Pfam" id="PF00550">
    <property type="entry name" value="PP-binding"/>
    <property type="match status" value="1"/>
</dbReference>
<feature type="domain" description="Carrier" evidence="19">
    <location>
        <begin position="629"/>
        <end position="707"/>
    </location>
</feature>
<evidence type="ECO:0000256" key="8">
    <source>
        <dbReference type="ARBA" id="ARBA00022553"/>
    </source>
</evidence>
<evidence type="ECO:0000256" key="2">
    <source>
        <dbReference type="ARBA" id="ARBA00003499"/>
    </source>
</evidence>
<keyword evidence="8" id="KW-0597">Phosphoprotein</keyword>
<evidence type="ECO:0000313" key="21">
    <source>
        <dbReference type="Proteomes" id="UP000799766"/>
    </source>
</evidence>
<evidence type="ECO:0000256" key="10">
    <source>
        <dbReference type="ARBA" id="ARBA00022857"/>
    </source>
</evidence>
<dbReference type="Pfam" id="PF07993">
    <property type="entry name" value="NAD_binding_4"/>
    <property type="match status" value="1"/>
</dbReference>
<dbReference type="SUPFAM" id="SSF51735">
    <property type="entry name" value="NAD(P)-binding Rossmann-fold domains"/>
    <property type="match status" value="1"/>
</dbReference>
<dbReference type="InterPro" id="IPR010071">
    <property type="entry name" value="AA_adenyl_dom"/>
</dbReference>
<dbReference type="InterPro" id="IPR013120">
    <property type="entry name" value="FAR_NAD-bd"/>
</dbReference>
<dbReference type="InterPro" id="IPR014397">
    <property type="entry name" value="Lys2"/>
</dbReference>
<dbReference type="InterPro" id="IPR010080">
    <property type="entry name" value="Thioester_reductase-like_dom"/>
</dbReference>
<dbReference type="EC" id="1.2.1.95" evidence="5"/>
<dbReference type="UniPathway" id="UPA00033">
    <property type="reaction ID" value="UER00032"/>
</dbReference>
<feature type="region of interest" description="Disordered" evidence="18">
    <location>
        <begin position="188"/>
        <end position="210"/>
    </location>
</feature>
<dbReference type="GO" id="GO:0031177">
    <property type="term" value="F:phosphopantetheine binding"/>
    <property type="evidence" value="ECO:0007669"/>
    <property type="project" value="InterPro"/>
</dbReference>
<dbReference type="Gene3D" id="1.10.1200.10">
    <property type="entry name" value="ACP-like"/>
    <property type="match status" value="1"/>
</dbReference>
<evidence type="ECO:0000256" key="17">
    <source>
        <dbReference type="ARBA" id="ARBA00049537"/>
    </source>
</evidence>
<evidence type="ECO:0000259" key="19">
    <source>
        <dbReference type="PROSITE" id="PS50075"/>
    </source>
</evidence>
<dbReference type="InterPro" id="IPR042099">
    <property type="entry name" value="ANL_N_sf"/>
</dbReference>
<evidence type="ECO:0000256" key="4">
    <source>
        <dbReference type="ARBA" id="ARBA00006432"/>
    </source>
</evidence>
<dbReference type="PANTHER" id="PTHR44845:SF1">
    <property type="entry name" value="L-2-AMINOADIPATE REDUCTASE"/>
    <property type="match status" value="1"/>
</dbReference>
<evidence type="ECO:0000313" key="20">
    <source>
        <dbReference type="EMBL" id="KAF2461478.1"/>
    </source>
</evidence>
<keyword evidence="7" id="KW-0596">Phosphopantetheine</keyword>
<evidence type="ECO:0000256" key="9">
    <source>
        <dbReference type="ARBA" id="ARBA00022605"/>
    </source>
</evidence>
<evidence type="ECO:0000256" key="14">
    <source>
        <dbReference type="ARBA" id="ARBA00032195"/>
    </source>
</evidence>
<keyword evidence="9" id="KW-0028">Amino-acid biosynthesis</keyword>
<dbReference type="InterPro" id="IPR009081">
    <property type="entry name" value="PP-bd_ACP"/>
</dbReference>
<evidence type="ECO:0000256" key="12">
    <source>
        <dbReference type="ARBA" id="ARBA00023154"/>
    </source>
</evidence>
<evidence type="ECO:0000256" key="13">
    <source>
        <dbReference type="ARBA" id="ARBA00031335"/>
    </source>
</evidence>
<dbReference type="SMART" id="SM00823">
    <property type="entry name" value="PKS_PP"/>
    <property type="match status" value="1"/>
</dbReference>
<dbReference type="NCBIfam" id="TIGR01746">
    <property type="entry name" value="Thioester-redct"/>
    <property type="match status" value="1"/>
</dbReference>
<comment type="similarity">
    <text evidence="4">Belongs to the ATP-dependent AMP-binding enzyme family.</text>
</comment>
<dbReference type="GO" id="GO:0004043">
    <property type="term" value="F:L-aminoadipate-semialdehyde dehydrogenase [NAD(P)+] activity"/>
    <property type="evidence" value="ECO:0007669"/>
    <property type="project" value="UniProtKB-EC"/>
</dbReference>
<dbReference type="PROSITE" id="PS50075">
    <property type="entry name" value="CARRIER"/>
    <property type="match status" value="1"/>
</dbReference>
<dbReference type="InterPro" id="IPR020806">
    <property type="entry name" value="PKS_PP-bd"/>
</dbReference>
<keyword evidence="21" id="KW-1185">Reference proteome</keyword>
<keyword evidence="12" id="KW-0457">Lysine biosynthesis</keyword>
<comment type="cofactor">
    <cofactor evidence="1">
        <name>pantetheine 4'-phosphate</name>
        <dbReference type="ChEBI" id="CHEBI:47942"/>
    </cofactor>
</comment>
<dbReference type="InterPro" id="IPR000873">
    <property type="entry name" value="AMP-dep_synth/lig_dom"/>
</dbReference>
<dbReference type="CDD" id="cd05235">
    <property type="entry name" value="SDR_e1"/>
    <property type="match status" value="1"/>
</dbReference>
<dbReference type="PROSITE" id="PS00455">
    <property type="entry name" value="AMP_BINDING"/>
    <property type="match status" value="1"/>
</dbReference>
<organism evidence="20 21">
    <name type="scientific">Lineolata rhizophorae</name>
    <dbReference type="NCBI Taxonomy" id="578093"/>
    <lineage>
        <taxon>Eukaryota</taxon>
        <taxon>Fungi</taxon>
        <taxon>Dikarya</taxon>
        <taxon>Ascomycota</taxon>
        <taxon>Pezizomycotina</taxon>
        <taxon>Dothideomycetes</taxon>
        <taxon>Dothideomycetes incertae sedis</taxon>
        <taxon>Lineolatales</taxon>
        <taxon>Lineolataceae</taxon>
        <taxon>Lineolata</taxon>
    </lineage>
</organism>
<dbReference type="InterPro" id="IPR036291">
    <property type="entry name" value="NAD(P)-bd_dom_sf"/>
</dbReference>
<keyword evidence="11" id="KW-0560">Oxidoreductase</keyword>